<evidence type="ECO:0000313" key="3">
    <source>
        <dbReference type="Proteomes" id="UP000271889"/>
    </source>
</evidence>
<dbReference type="InterPro" id="IPR001900">
    <property type="entry name" value="RNase_II/R"/>
</dbReference>
<dbReference type="InterPro" id="IPR012340">
    <property type="entry name" value="NA-bd_OB-fold"/>
</dbReference>
<dbReference type="SUPFAM" id="SSF50249">
    <property type="entry name" value="Nucleic acid-binding proteins"/>
    <property type="match status" value="1"/>
</dbReference>
<dbReference type="Pfam" id="PF00773">
    <property type="entry name" value="RNB"/>
    <property type="match status" value="1"/>
</dbReference>
<dbReference type="InterPro" id="IPR041093">
    <property type="entry name" value="Dis3l2-like_C"/>
</dbReference>
<dbReference type="PANTHER" id="PTHR23355:SF9">
    <property type="entry name" value="DIS3-LIKE EXONUCLEASE 2"/>
    <property type="match status" value="1"/>
</dbReference>
<organism evidence="2 3">
    <name type="scientific">Cylicostephanus goldi</name>
    <name type="common">Nematode worm</name>
    <dbReference type="NCBI Taxonomy" id="71465"/>
    <lineage>
        <taxon>Eukaryota</taxon>
        <taxon>Metazoa</taxon>
        <taxon>Ecdysozoa</taxon>
        <taxon>Nematoda</taxon>
        <taxon>Chromadorea</taxon>
        <taxon>Rhabditida</taxon>
        <taxon>Rhabditina</taxon>
        <taxon>Rhabditomorpha</taxon>
        <taxon>Strongyloidea</taxon>
        <taxon>Strongylidae</taxon>
        <taxon>Cylicostephanus</taxon>
    </lineage>
</organism>
<dbReference type="GO" id="GO:0010587">
    <property type="term" value="P:miRNA catabolic process"/>
    <property type="evidence" value="ECO:0007669"/>
    <property type="project" value="TreeGrafter"/>
</dbReference>
<name>A0A3P7QDL0_CYLGO</name>
<evidence type="ECO:0000313" key="2">
    <source>
        <dbReference type="EMBL" id="VDN28766.1"/>
    </source>
</evidence>
<sequence length="253" mass="28603">MQLHMIARRLRSTRVKNGALRIEQPKLVFSLNEDTKMPYAVKAEEVMQLHMIARRLRSTRVKNGALRIEQPKLVFSLNEDTKMPYAVKAEEPQDSHKLEKEFMLLANIAVAKKIEAHFPQTAFLRRHSPPKQKVLREVLEVCEKIGFPLDAASSARLASSLSKFQGGNSLLQSINQVLSMLLAKPMQSGYYMCAGSAKKKEEYHHYALNVPLWVQNGPIEARGVVISVMDASFDVLVLQYGVVKRVYVNVSVN</sequence>
<dbReference type="SMART" id="SM00955">
    <property type="entry name" value="RNB"/>
    <property type="match status" value="1"/>
</dbReference>
<dbReference type="AlphaFoldDB" id="A0A3P7QDL0"/>
<dbReference type="PANTHER" id="PTHR23355">
    <property type="entry name" value="RIBONUCLEASE"/>
    <property type="match status" value="1"/>
</dbReference>
<dbReference type="EMBL" id="UYRV01114223">
    <property type="protein sequence ID" value="VDN28766.1"/>
    <property type="molecule type" value="Genomic_DNA"/>
</dbReference>
<gene>
    <name evidence="2" type="ORF">CGOC_LOCUS11049</name>
</gene>
<dbReference type="InterPro" id="IPR050180">
    <property type="entry name" value="RNR_Ribonuclease"/>
</dbReference>
<protein>
    <recommendedName>
        <fullName evidence="1">RNB domain-containing protein</fullName>
    </recommendedName>
</protein>
<feature type="domain" description="RNB" evidence="1">
    <location>
        <begin position="8"/>
        <end position="216"/>
    </location>
</feature>
<dbReference type="Proteomes" id="UP000271889">
    <property type="component" value="Unassembled WGS sequence"/>
</dbReference>
<reference evidence="2 3" key="1">
    <citation type="submission" date="2018-11" db="EMBL/GenBank/DDBJ databases">
        <authorList>
            <consortium name="Pathogen Informatics"/>
        </authorList>
    </citation>
    <scope>NUCLEOTIDE SEQUENCE [LARGE SCALE GENOMIC DNA]</scope>
</reference>
<proteinExistence type="predicted"/>
<dbReference type="Pfam" id="PF17877">
    <property type="entry name" value="Dis3l2_C_term"/>
    <property type="match status" value="1"/>
</dbReference>
<accession>A0A3P7QDL0</accession>
<dbReference type="GO" id="GO:0006402">
    <property type="term" value="P:mRNA catabolic process"/>
    <property type="evidence" value="ECO:0007669"/>
    <property type="project" value="TreeGrafter"/>
</dbReference>
<dbReference type="Gene3D" id="2.40.50.140">
    <property type="entry name" value="Nucleic acid-binding proteins"/>
    <property type="match status" value="1"/>
</dbReference>
<dbReference type="GO" id="GO:0000932">
    <property type="term" value="C:P-body"/>
    <property type="evidence" value="ECO:0007669"/>
    <property type="project" value="TreeGrafter"/>
</dbReference>
<keyword evidence="3" id="KW-1185">Reference proteome</keyword>
<dbReference type="OrthoDB" id="372421at2759"/>
<dbReference type="GO" id="GO:0000175">
    <property type="term" value="F:3'-5'-RNA exonuclease activity"/>
    <property type="evidence" value="ECO:0007669"/>
    <property type="project" value="TreeGrafter"/>
</dbReference>
<evidence type="ECO:0000259" key="1">
    <source>
        <dbReference type="SMART" id="SM00955"/>
    </source>
</evidence>
<dbReference type="GO" id="GO:0003723">
    <property type="term" value="F:RNA binding"/>
    <property type="evidence" value="ECO:0007669"/>
    <property type="project" value="InterPro"/>
</dbReference>